<evidence type="ECO:0000313" key="2">
    <source>
        <dbReference type="EMBL" id="KAB6656051.1"/>
    </source>
</evidence>
<evidence type="ECO:0000313" key="6">
    <source>
        <dbReference type="Proteomes" id="UP000285379"/>
    </source>
</evidence>
<evidence type="ECO:0000313" key="4">
    <source>
        <dbReference type="EMBL" id="KAB6696691.1"/>
    </source>
</evidence>
<dbReference type="Proteomes" id="UP000433382">
    <property type="component" value="Unassembled WGS sequence"/>
</dbReference>
<name>A0A412VFL5_PHOVU</name>
<dbReference type="EMBL" id="QRYT01000059">
    <property type="protein sequence ID" value="RGV04449.1"/>
    <property type="molecule type" value="Genomic_DNA"/>
</dbReference>
<evidence type="ECO:0000313" key="1">
    <source>
        <dbReference type="EMBL" id="KAB3572560.1"/>
    </source>
</evidence>
<comment type="caution">
    <text evidence="5">The sequence shown here is derived from an EMBL/GenBank/DDBJ whole genome shotgun (WGS) entry which is preliminary data.</text>
</comment>
<evidence type="ECO:0000313" key="7">
    <source>
        <dbReference type="Proteomes" id="UP000433382"/>
    </source>
</evidence>
<dbReference type="AlphaFoldDB" id="A0A412VFL5"/>
<evidence type="ECO:0000313" key="8">
    <source>
        <dbReference type="Proteomes" id="UP000437380"/>
    </source>
</evidence>
<gene>
    <name evidence="5" type="ORF">DWW27_18890</name>
    <name evidence="1" type="ORF">GAY01_06400</name>
    <name evidence="4" type="ORF">GAY17_19670</name>
    <name evidence="2" type="ORF">GAZ76_19840</name>
    <name evidence="3" type="ORF">GAZ92_20105</name>
</gene>
<sequence length="62" mass="6879">MPEKFRAAENTTCSVRLNRESSFVGLQRDVHGTLWSDEVSSFPSSDSGFAKLDSDNRLVNSV</sequence>
<dbReference type="EMBL" id="WCZY01000036">
    <property type="protein sequence ID" value="KAB6687487.1"/>
    <property type="molecule type" value="Genomic_DNA"/>
</dbReference>
<reference evidence="5 6" key="1">
    <citation type="submission" date="2018-08" db="EMBL/GenBank/DDBJ databases">
        <title>A genome reference for cultivated species of the human gut microbiota.</title>
        <authorList>
            <person name="Zou Y."/>
            <person name="Xue W."/>
            <person name="Luo G."/>
        </authorList>
    </citation>
    <scope>NUCLEOTIDE SEQUENCE [LARGE SCALE GENOMIC DNA]</scope>
    <source>
        <strain evidence="5 6">AF14-8</strain>
    </source>
</reference>
<evidence type="ECO:0000313" key="9">
    <source>
        <dbReference type="Proteomes" id="UP000470777"/>
    </source>
</evidence>
<dbReference type="EMBL" id="WDAG01000031">
    <property type="protein sequence ID" value="KAB6656051.1"/>
    <property type="molecule type" value="Genomic_DNA"/>
</dbReference>
<accession>A0A412VFL5</accession>
<dbReference type="Proteomes" id="UP000285379">
    <property type="component" value="Unassembled WGS sequence"/>
</dbReference>
<evidence type="ECO:0000313" key="3">
    <source>
        <dbReference type="EMBL" id="KAB6687487.1"/>
    </source>
</evidence>
<dbReference type="EMBL" id="WCZV01000033">
    <property type="protein sequence ID" value="KAB6696691.1"/>
    <property type="molecule type" value="Genomic_DNA"/>
</dbReference>
<evidence type="ECO:0000313" key="5">
    <source>
        <dbReference type="EMBL" id="RGV04449.1"/>
    </source>
</evidence>
<reference evidence="7 8" key="2">
    <citation type="journal article" date="2019" name="Nat. Med.">
        <title>A library of human gut bacterial isolates paired with longitudinal multiomics data enables mechanistic microbiome research.</title>
        <authorList>
            <person name="Poyet M."/>
            <person name="Groussin M."/>
            <person name="Gibbons S.M."/>
            <person name="Avila-Pacheco J."/>
            <person name="Jiang X."/>
            <person name="Kearney S.M."/>
            <person name="Perrotta A.R."/>
            <person name="Berdy B."/>
            <person name="Zhao S."/>
            <person name="Lieberman T.D."/>
            <person name="Swanson P.K."/>
            <person name="Smith M."/>
            <person name="Roesemann S."/>
            <person name="Alexander J.E."/>
            <person name="Rich S.A."/>
            <person name="Livny J."/>
            <person name="Vlamakis H."/>
            <person name="Clish C."/>
            <person name="Bullock K."/>
            <person name="Deik A."/>
            <person name="Scott J."/>
            <person name="Pierce K.A."/>
            <person name="Xavier R.J."/>
            <person name="Alm E.J."/>
        </authorList>
    </citation>
    <scope>NUCLEOTIDE SEQUENCE [LARGE SCALE GENOMIC DNA]</scope>
    <source>
        <strain evidence="1 7">BIOML-A73</strain>
        <strain evidence="4 8">BIOML-A82</strain>
        <strain evidence="3 9">BIOML-A85</strain>
        <strain evidence="2 10">BIOML-A93</strain>
    </source>
</reference>
<evidence type="ECO:0000313" key="10">
    <source>
        <dbReference type="Proteomes" id="UP000470952"/>
    </source>
</evidence>
<dbReference type="EMBL" id="WCZM01000007">
    <property type="protein sequence ID" value="KAB3572560.1"/>
    <property type="molecule type" value="Genomic_DNA"/>
</dbReference>
<dbReference type="Proteomes" id="UP000470952">
    <property type="component" value="Unassembled WGS sequence"/>
</dbReference>
<dbReference type="Proteomes" id="UP000437380">
    <property type="component" value="Unassembled WGS sequence"/>
</dbReference>
<organism evidence="5 6">
    <name type="scientific">Phocaeicola vulgatus</name>
    <name type="common">Bacteroides vulgatus</name>
    <dbReference type="NCBI Taxonomy" id="821"/>
    <lineage>
        <taxon>Bacteria</taxon>
        <taxon>Pseudomonadati</taxon>
        <taxon>Bacteroidota</taxon>
        <taxon>Bacteroidia</taxon>
        <taxon>Bacteroidales</taxon>
        <taxon>Bacteroidaceae</taxon>
        <taxon>Phocaeicola</taxon>
    </lineage>
</organism>
<dbReference type="Proteomes" id="UP000470777">
    <property type="component" value="Unassembled WGS sequence"/>
</dbReference>
<protein>
    <submittedName>
        <fullName evidence="5">Uncharacterized protein</fullName>
    </submittedName>
</protein>
<proteinExistence type="predicted"/>